<dbReference type="InterPro" id="IPR016098">
    <property type="entry name" value="CAP/MinC_C"/>
</dbReference>
<feature type="compositionally biased region" description="Low complexity" evidence="2">
    <location>
        <begin position="136"/>
        <end position="148"/>
    </location>
</feature>
<feature type="compositionally biased region" description="Low complexity" evidence="2">
    <location>
        <begin position="230"/>
        <end position="245"/>
    </location>
</feature>
<feature type="region of interest" description="Disordered" evidence="2">
    <location>
        <begin position="130"/>
        <end position="175"/>
    </location>
</feature>
<dbReference type="Gene3D" id="2.160.20.70">
    <property type="match status" value="1"/>
</dbReference>
<protein>
    <submittedName>
        <fullName evidence="4">Tubulin binding cofactor C-domain-containing protein</fullName>
    </submittedName>
</protein>
<evidence type="ECO:0000256" key="2">
    <source>
        <dbReference type="SAM" id="MobiDB-lite"/>
    </source>
</evidence>
<name>A0A835YHX7_9STRA</name>
<comment type="caution">
    <text evidence="4">The sequence shown here is derived from an EMBL/GenBank/DDBJ whole genome shotgun (WGS) entry which is preliminary data.</text>
</comment>
<dbReference type="PROSITE" id="PS51329">
    <property type="entry name" value="C_CAP_COFACTOR_C"/>
    <property type="match status" value="1"/>
</dbReference>
<organism evidence="4 5">
    <name type="scientific">Tribonema minus</name>
    <dbReference type="NCBI Taxonomy" id="303371"/>
    <lineage>
        <taxon>Eukaryota</taxon>
        <taxon>Sar</taxon>
        <taxon>Stramenopiles</taxon>
        <taxon>Ochrophyta</taxon>
        <taxon>PX clade</taxon>
        <taxon>Xanthophyceae</taxon>
        <taxon>Tribonematales</taxon>
        <taxon>Tribonemataceae</taxon>
        <taxon>Tribonema</taxon>
    </lineage>
</organism>
<evidence type="ECO:0000313" key="5">
    <source>
        <dbReference type="Proteomes" id="UP000664859"/>
    </source>
</evidence>
<feature type="region of interest" description="Disordered" evidence="2">
    <location>
        <begin position="228"/>
        <end position="255"/>
    </location>
</feature>
<sequence length="857" mass="87806">MGSVHGMATQLPATSDAAIMTTLASLAEALRCQHPTMVAYTTWVAEGWRVLHWQLKQTTLFWEMLLLYTKDSSSVEQDSSGGGEKLRRGPTQPVEVPISALLLFLFLHLHPDALVQKAPASAARLHADSVWPSEDAPSPRSAAAHSPRNGLHSPTRHGAARHGMPHSPGGRTGVFFGAGAAGGAGGGGAGGAGGARGGRCATGLRAHRLAFVRRHVAALLRLLADRDAPGGSSSTAAVNGGAAAAPLPPPPPHATRGDLSSLGFLIAGGHALDDPGPWDLADLCALRHVQAGTAAAPAAAAAAAAEAAAADADAAAGSWGEVCEWVAAALTVNDVLYPVPPSPAAQALADAHAAPPQPAAPSLSVADAVLGTHAAFDDDFLSPGAPGGGAAAQRKGSISKPLRLAEPDGGAALPLVINGAHKTTIVHAAAAGAAAARQLQINQCHESYMYVLAPLRHATIVGCTDCTIVVGAVRGALRVEDCARVTLVAAARRVCAVNCCECALHAYTPARPLFCGDTRACHVAPYNAAAYPRLRRHLAACDLLPPPRAAYPRLRRHLAVCDLLPPPRGAPPAAPPVSQAAPPPPPPRNMWCYPLDLNAPVAAPVRGGGGGSGGGANSAAAAAASPRVAMSPRAAALANEEFPHAAGSSGGSGGGAGGGNSSVSLMPPDAFHCITVPAPRSNEAEEGSNPNCANPGEGGAQGGAAAVNPFPLPAEYAAALREREAQLAQLEQLVQQSDLFPRQQRDLKRLVQQSDLFPRQQRGLEEALVQQSDLFPRQQRDLKRLVQQSDLFPRQQRELEEAVRGRFTEWLLSSGNLRQVLDLVQLERTGLSLGGNVSVSSGVGGAANVSAADIGTE</sequence>
<dbReference type="InterPro" id="IPR012945">
    <property type="entry name" value="Tubulin-bd_cofactor_C_dom"/>
</dbReference>
<dbReference type="OrthoDB" id="427777at2759"/>
<dbReference type="AlphaFoldDB" id="A0A835YHX7"/>
<evidence type="ECO:0000313" key="4">
    <source>
        <dbReference type="EMBL" id="KAG5175652.1"/>
    </source>
</evidence>
<dbReference type="Proteomes" id="UP000664859">
    <property type="component" value="Unassembled WGS sequence"/>
</dbReference>
<dbReference type="Pfam" id="PF07986">
    <property type="entry name" value="TBCC"/>
    <property type="match status" value="1"/>
</dbReference>
<dbReference type="EMBL" id="JAFCMP010000547">
    <property type="protein sequence ID" value="KAG5175652.1"/>
    <property type="molecule type" value="Genomic_DNA"/>
</dbReference>
<feature type="domain" description="C-CAP/cofactor C-like" evidence="3">
    <location>
        <begin position="401"/>
        <end position="546"/>
    </location>
</feature>
<evidence type="ECO:0000256" key="1">
    <source>
        <dbReference type="ARBA" id="ARBA00008848"/>
    </source>
</evidence>
<reference evidence="4" key="1">
    <citation type="submission" date="2021-02" db="EMBL/GenBank/DDBJ databases">
        <title>First Annotated Genome of the Yellow-green Alga Tribonema minus.</title>
        <authorList>
            <person name="Mahan K.M."/>
        </authorList>
    </citation>
    <scope>NUCLEOTIDE SEQUENCE</scope>
    <source>
        <strain evidence="4">UTEX B ZZ1240</strain>
    </source>
</reference>
<keyword evidence="5" id="KW-1185">Reference proteome</keyword>
<dbReference type="PANTHER" id="PTHR16052">
    <property type="entry name" value="TBCC DOMAIN-CONTAINING PROTEIN 1"/>
    <property type="match status" value="1"/>
</dbReference>
<feature type="region of interest" description="Disordered" evidence="2">
    <location>
        <begin position="680"/>
        <end position="705"/>
    </location>
</feature>
<dbReference type="PANTHER" id="PTHR16052:SF0">
    <property type="entry name" value="TBCC DOMAIN-CONTAINING PROTEIN 1"/>
    <property type="match status" value="1"/>
</dbReference>
<feature type="compositionally biased region" description="Basic residues" evidence="2">
    <location>
        <begin position="154"/>
        <end position="164"/>
    </location>
</feature>
<dbReference type="InterPro" id="IPR039589">
    <property type="entry name" value="TBCC1"/>
</dbReference>
<comment type="similarity">
    <text evidence="1">Belongs to the TBCC family.</text>
</comment>
<dbReference type="InterPro" id="IPR017901">
    <property type="entry name" value="C-CAP_CF_C-like"/>
</dbReference>
<feature type="compositionally biased region" description="Gly residues" evidence="2">
    <location>
        <begin position="648"/>
        <end position="660"/>
    </location>
</feature>
<evidence type="ECO:0000259" key="3">
    <source>
        <dbReference type="PROSITE" id="PS51329"/>
    </source>
</evidence>
<proteinExistence type="inferred from homology"/>
<feature type="region of interest" description="Disordered" evidence="2">
    <location>
        <begin position="643"/>
        <end position="663"/>
    </location>
</feature>
<gene>
    <name evidence="4" type="ORF">JKP88DRAFT_347229</name>
</gene>
<accession>A0A835YHX7</accession>